<feature type="region of interest" description="Disordered" evidence="16">
    <location>
        <begin position="781"/>
        <end position="811"/>
    </location>
</feature>
<keyword evidence="11 17" id="KW-1133">Transmembrane helix</keyword>
<dbReference type="Pfam" id="PF02518">
    <property type="entry name" value="HATPase_c"/>
    <property type="match status" value="1"/>
</dbReference>
<dbReference type="SUPFAM" id="SSF47384">
    <property type="entry name" value="Homodimeric domain of signal transducing histidine kinase"/>
    <property type="match status" value="1"/>
</dbReference>
<feature type="transmembrane region" description="Helical" evidence="17">
    <location>
        <begin position="15"/>
        <end position="37"/>
    </location>
</feature>
<comment type="catalytic activity">
    <reaction evidence="1">
        <text>ATP + protein L-histidine = ADP + protein N-phospho-L-histidine.</text>
        <dbReference type="EC" id="2.7.13.3"/>
    </reaction>
</comment>
<dbReference type="PROSITE" id="PS50109">
    <property type="entry name" value="HIS_KIN"/>
    <property type="match status" value="1"/>
</dbReference>
<feature type="modified residue" description="Phosphohistidine" evidence="14">
    <location>
        <position position="864"/>
    </location>
</feature>
<evidence type="ECO:0000256" key="3">
    <source>
        <dbReference type="ARBA" id="ARBA00012438"/>
    </source>
</evidence>
<evidence type="ECO:0000256" key="4">
    <source>
        <dbReference type="ARBA" id="ARBA00022475"/>
    </source>
</evidence>
<keyword evidence="6 21" id="KW-0808">Transferase</keyword>
<feature type="compositionally biased region" description="Polar residues" evidence="16">
    <location>
        <begin position="790"/>
        <end position="805"/>
    </location>
</feature>
<keyword evidence="22" id="KW-1185">Reference proteome</keyword>
<evidence type="ECO:0000256" key="12">
    <source>
        <dbReference type="ARBA" id="ARBA00023012"/>
    </source>
</evidence>
<dbReference type="InterPro" id="IPR003661">
    <property type="entry name" value="HisK_dim/P_dom"/>
</dbReference>
<dbReference type="GO" id="GO:0005524">
    <property type="term" value="F:ATP binding"/>
    <property type="evidence" value="ECO:0007669"/>
    <property type="project" value="UniProtKB-KW"/>
</dbReference>
<dbReference type="SUPFAM" id="SSF55874">
    <property type="entry name" value="ATPase domain of HSP90 chaperone/DNA topoisomerase II/histidine kinase"/>
    <property type="match status" value="1"/>
</dbReference>
<keyword evidence="12" id="KW-0902">Two-component regulatory system</keyword>
<dbReference type="SUPFAM" id="SSF52172">
    <property type="entry name" value="CheY-like"/>
    <property type="match status" value="2"/>
</dbReference>
<dbReference type="FunFam" id="1.10.287.130:FF:000003">
    <property type="entry name" value="Histidine kinase"/>
    <property type="match status" value="1"/>
</dbReference>
<keyword evidence="9 21" id="KW-0418">Kinase</keyword>
<evidence type="ECO:0000256" key="9">
    <source>
        <dbReference type="ARBA" id="ARBA00022777"/>
    </source>
</evidence>
<evidence type="ECO:0000259" key="20">
    <source>
        <dbReference type="PROSITE" id="PS50894"/>
    </source>
</evidence>
<gene>
    <name evidence="21" type="ORF">MARGE09_P2694</name>
</gene>
<dbReference type="KEGG" id="marq:MARGE09_P2694"/>
<dbReference type="PANTHER" id="PTHR45339">
    <property type="entry name" value="HYBRID SIGNAL TRANSDUCTION HISTIDINE KINASE J"/>
    <property type="match status" value="1"/>
</dbReference>
<keyword evidence="5 15" id="KW-0597">Phosphoprotein</keyword>
<dbReference type="EMBL" id="AP023086">
    <property type="protein sequence ID" value="BCD98493.1"/>
    <property type="molecule type" value="Genomic_DNA"/>
</dbReference>
<dbReference type="EC" id="2.7.13.3" evidence="3"/>
<evidence type="ECO:0000256" key="8">
    <source>
        <dbReference type="ARBA" id="ARBA00022741"/>
    </source>
</evidence>
<evidence type="ECO:0000259" key="18">
    <source>
        <dbReference type="PROSITE" id="PS50109"/>
    </source>
</evidence>
<reference evidence="21 22" key="1">
    <citation type="journal article" date="2022" name="IScience">
        <title>An ultrasensitive nanofiber-based assay for enzymatic hydrolysis and deep-sea microbial degradation of cellulose.</title>
        <authorList>
            <person name="Tsudome M."/>
            <person name="Tachioka M."/>
            <person name="Miyazaki M."/>
            <person name="Uchimura K."/>
            <person name="Tsuda M."/>
            <person name="Takaki Y."/>
            <person name="Deguchi S."/>
        </authorList>
    </citation>
    <scope>NUCLEOTIDE SEQUENCE [LARGE SCALE GENOMIC DNA]</scope>
    <source>
        <strain evidence="21 22">GE09</strain>
    </source>
</reference>
<dbReference type="SMART" id="SM00387">
    <property type="entry name" value="HATPase_c"/>
    <property type="match status" value="1"/>
</dbReference>
<dbReference type="Gene3D" id="3.30.565.10">
    <property type="entry name" value="Histidine kinase-like ATPase, C-terminal domain"/>
    <property type="match status" value="1"/>
</dbReference>
<feature type="domain" description="HPt" evidence="20">
    <location>
        <begin position="825"/>
        <end position="924"/>
    </location>
</feature>
<evidence type="ECO:0000256" key="1">
    <source>
        <dbReference type="ARBA" id="ARBA00000085"/>
    </source>
</evidence>
<evidence type="ECO:0000256" key="11">
    <source>
        <dbReference type="ARBA" id="ARBA00022989"/>
    </source>
</evidence>
<evidence type="ECO:0000256" key="10">
    <source>
        <dbReference type="ARBA" id="ARBA00022840"/>
    </source>
</evidence>
<dbReference type="PROSITE" id="PS50110">
    <property type="entry name" value="RESPONSE_REGULATORY"/>
    <property type="match status" value="1"/>
</dbReference>
<protein>
    <recommendedName>
        <fullName evidence="3">histidine kinase</fullName>
        <ecNumber evidence="3">2.7.13.3</ecNumber>
    </recommendedName>
</protein>
<dbReference type="Gene3D" id="1.10.287.130">
    <property type="match status" value="1"/>
</dbReference>
<dbReference type="CDD" id="cd17546">
    <property type="entry name" value="REC_hyHK_CKI1_RcsC-like"/>
    <property type="match status" value="1"/>
</dbReference>
<keyword evidence="8" id="KW-0547">Nucleotide-binding</keyword>
<dbReference type="GO" id="GO:0000155">
    <property type="term" value="F:phosphorelay sensor kinase activity"/>
    <property type="evidence" value="ECO:0007669"/>
    <property type="project" value="InterPro"/>
</dbReference>
<evidence type="ECO:0000313" key="22">
    <source>
        <dbReference type="Proteomes" id="UP001320119"/>
    </source>
</evidence>
<evidence type="ECO:0000256" key="16">
    <source>
        <dbReference type="SAM" id="MobiDB-lite"/>
    </source>
</evidence>
<evidence type="ECO:0000256" key="2">
    <source>
        <dbReference type="ARBA" id="ARBA00004651"/>
    </source>
</evidence>
<feature type="modified residue" description="4-aspartylphosphate" evidence="15">
    <location>
        <position position="702"/>
    </location>
</feature>
<dbReference type="InterPro" id="IPR036641">
    <property type="entry name" value="HPT_dom_sf"/>
</dbReference>
<accession>A0AAN2BKW0</accession>
<dbReference type="SMART" id="SM00448">
    <property type="entry name" value="REC"/>
    <property type="match status" value="1"/>
</dbReference>
<dbReference type="PROSITE" id="PS50894">
    <property type="entry name" value="HPT"/>
    <property type="match status" value="1"/>
</dbReference>
<dbReference type="InterPro" id="IPR001789">
    <property type="entry name" value="Sig_transdc_resp-reg_receiver"/>
</dbReference>
<dbReference type="SUPFAM" id="SSF47226">
    <property type="entry name" value="Histidine-containing phosphotransfer domain, HPT domain"/>
    <property type="match status" value="1"/>
</dbReference>
<dbReference type="GO" id="GO:0005886">
    <property type="term" value="C:plasma membrane"/>
    <property type="evidence" value="ECO:0007669"/>
    <property type="project" value="UniProtKB-SubCell"/>
</dbReference>
<dbReference type="InterPro" id="IPR036890">
    <property type="entry name" value="HATPase_C_sf"/>
</dbReference>
<dbReference type="Gene3D" id="3.40.50.2300">
    <property type="match status" value="1"/>
</dbReference>
<evidence type="ECO:0000256" key="7">
    <source>
        <dbReference type="ARBA" id="ARBA00022692"/>
    </source>
</evidence>
<name>A0AAN2BKW0_9GAMM</name>
<dbReference type="RefSeq" id="WP_236982871.1">
    <property type="nucleotide sequence ID" value="NZ_AP023086.1"/>
</dbReference>
<evidence type="ECO:0000256" key="17">
    <source>
        <dbReference type="SAM" id="Phobius"/>
    </source>
</evidence>
<evidence type="ECO:0000256" key="15">
    <source>
        <dbReference type="PROSITE-ProRule" id="PRU00169"/>
    </source>
</evidence>
<dbReference type="CDD" id="cd00082">
    <property type="entry name" value="HisKA"/>
    <property type="match status" value="1"/>
</dbReference>
<feature type="domain" description="Response regulatory" evidence="19">
    <location>
        <begin position="653"/>
        <end position="772"/>
    </location>
</feature>
<proteinExistence type="predicted"/>
<keyword evidence="4" id="KW-1003">Cell membrane</keyword>
<feature type="transmembrane region" description="Helical" evidence="17">
    <location>
        <begin position="156"/>
        <end position="181"/>
    </location>
</feature>
<dbReference type="SMART" id="SM00388">
    <property type="entry name" value="HisKA"/>
    <property type="match status" value="1"/>
</dbReference>
<dbReference type="Pfam" id="PF01627">
    <property type="entry name" value="Hpt"/>
    <property type="match status" value="1"/>
</dbReference>
<evidence type="ECO:0000256" key="13">
    <source>
        <dbReference type="ARBA" id="ARBA00023136"/>
    </source>
</evidence>
<dbReference type="Pfam" id="PF00512">
    <property type="entry name" value="HisKA"/>
    <property type="match status" value="1"/>
</dbReference>
<keyword evidence="7 17" id="KW-0812">Transmembrane</keyword>
<organism evidence="21 22">
    <name type="scientific">Marinagarivorans cellulosilyticus</name>
    <dbReference type="NCBI Taxonomy" id="2721545"/>
    <lineage>
        <taxon>Bacteria</taxon>
        <taxon>Pseudomonadati</taxon>
        <taxon>Pseudomonadota</taxon>
        <taxon>Gammaproteobacteria</taxon>
        <taxon>Cellvibrionales</taxon>
        <taxon>Cellvibrionaceae</taxon>
        <taxon>Marinagarivorans</taxon>
    </lineage>
</organism>
<evidence type="ECO:0000259" key="19">
    <source>
        <dbReference type="PROSITE" id="PS50110"/>
    </source>
</evidence>
<keyword evidence="10" id="KW-0067">ATP-binding</keyword>
<feature type="domain" description="Histidine kinase" evidence="18">
    <location>
        <begin position="284"/>
        <end position="502"/>
    </location>
</feature>
<evidence type="ECO:0000256" key="6">
    <source>
        <dbReference type="ARBA" id="ARBA00022679"/>
    </source>
</evidence>
<comment type="subcellular location">
    <subcellularLocation>
        <location evidence="2">Cell membrane</location>
        <topology evidence="2">Multi-pass membrane protein</topology>
    </subcellularLocation>
</comment>
<evidence type="ECO:0000313" key="21">
    <source>
        <dbReference type="EMBL" id="BCD98493.1"/>
    </source>
</evidence>
<dbReference type="InterPro" id="IPR003594">
    <property type="entry name" value="HATPase_dom"/>
</dbReference>
<evidence type="ECO:0000256" key="14">
    <source>
        <dbReference type="PROSITE-ProRule" id="PRU00110"/>
    </source>
</evidence>
<dbReference type="PANTHER" id="PTHR45339:SF1">
    <property type="entry name" value="HYBRID SIGNAL TRANSDUCTION HISTIDINE KINASE J"/>
    <property type="match status" value="1"/>
</dbReference>
<dbReference type="Pfam" id="PF00072">
    <property type="entry name" value="Response_reg"/>
    <property type="match status" value="1"/>
</dbReference>
<dbReference type="InterPro" id="IPR011006">
    <property type="entry name" value="CheY-like_superfamily"/>
</dbReference>
<dbReference type="InterPro" id="IPR008207">
    <property type="entry name" value="Sig_transdc_His_kin_Hpt_dom"/>
</dbReference>
<sequence>MLTSPIKWDANGKPVLTLIVTPIFITCVLCIATFVLLHNSHRENLNRASYHFLAKYFAQQIASPADNKSMEQWFQTHANIALHTSLYEQFTLLNNSLQPLAHVGLPSQHRSFNWINTNKDSQLQHDAHTHLAFQSKSLNGKKFWVVATMNDTPASLLFFQTLLWGILCTGIAGITIAWLAMRCHRQLITPISRLTQELQQAAAENFDAVLTIPQNHLYANLIHAVQQLLDMNKDLKDSTQHYIDQATQELRESLETVEIQNIELDIARKNALQASADKSELLATTSHEIRTPLNGILGFTNLLIKTQLSDQQKDYLATIEQSAQGLLTVINDVIDFSRLESGTMTFEYKPVKIKDTVAEILQVYAPSANESQLRLIQLIDPAIPPTLLGDPLRLKQVLNNLIHCLVGIESSGDLIVECTIQHKADSKMGIQFSLKNPSARLNIKQQTQLQQALASQGSLPVGDATGLGLTIAKALAERMQGNITVDLSGEGITFFFTIELGQTETQLDPTITLDTANIRAVVCDNNPFSRQEVVIALKTWNITPAIENNPDKLIAAISAARANLVILDFATDGRRFNKSRLEKHLEALFSIPQLHVVIIAPSNIRRQIESGAQWHDAHFITRPIMGDAFSQLLRRISGSPDDTEIPIARQHLKILVADDNPANTKLVCAFLQQKNHSIKAVANGKQALNAFLEDKPDIIFMDVQMPEMDGLQATTAIRKHEAQHKSQRVPIVALTANALPEQRAKILMSGMDDYLTKPVSDHDLKHALYRWIETRTASVHNHKPELAHAPNTSTEVPAATPNNAPKSDKDPVFSVQKSLDYTKGNAALALDMYKMLIQEFEQFKTAIEQGLATQSLEELSGPIHKLRGGLSYSGFILLQQQCEISDNLIAQSSELSMQVRSEVQQLLLKLEQAQLFTAEIDESALFDV</sequence>
<dbReference type="Gene3D" id="1.20.120.160">
    <property type="entry name" value="HPT domain"/>
    <property type="match status" value="1"/>
</dbReference>
<keyword evidence="13 17" id="KW-0472">Membrane</keyword>
<dbReference type="InterPro" id="IPR036097">
    <property type="entry name" value="HisK_dim/P_sf"/>
</dbReference>
<dbReference type="Proteomes" id="UP001320119">
    <property type="component" value="Chromosome"/>
</dbReference>
<dbReference type="AlphaFoldDB" id="A0AAN2BKW0"/>
<dbReference type="InterPro" id="IPR005467">
    <property type="entry name" value="His_kinase_dom"/>
</dbReference>
<evidence type="ECO:0000256" key="5">
    <source>
        <dbReference type="ARBA" id="ARBA00022553"/>
    </source>
</evidence>